<dbReference type="Proteomes" id="UP000181951">
    <property type="component" value="Unassembled WGS sequence"/>
</dbReference>
<dbReference type="Gene3D" id="1.10.1200.10">
    <property type="entry name" value="ACP-like"/>
    <property type="match status" value="1"/>
</dbReference>
<sequence length="82" mass="8490">MTHSTSVRPETVLDALRAHFDVPDGTSAETGFDSLDLDSLALIELAVILTKRYGVEMTGEEVAAAGTVAKVAELVSAKAATG</sequence>
<proteinExistence type="predicted"/>
<dbReference type="EMBL" id="FODD01000002">
    <property type="protein sequence ID" value="SEN15560.1"/>
    <property type="molecule type" value="Genomic_DNA"/>
</dbReference>
<feature type="domain" description="Carrier" evidence="1">
    <location>
        <begin position="3"/>
        <end position="79"/>
    </location>
</feature>
<dbReference type="SUPFAM" id="SSF47336">
    <property type="entry name" value="ACP-like"/>
    <property type="match status" value="1"/>
</dbReference>
<gene>
    <name evidence="2" type="ORF">SAMN05216267_100261</name>
</gene>
<dbReference type="AlphaFoldDB" id="A0A1H8E830"/>
<protein>
    <submittedName>
        <fullName evidence="2">Acyl carrier protein</fullName>
    </submittedName>
</protein>
<dbReference type="STRING" id="310780.SAMN05216267_100261"/>
<dbReference type="InterPro" id="IPR036736">
    <property type="entry name" value="ACP-like_sf"/>
</dbReference>
<evidence type="ECO:0000313" key="3">
    <source>
        <dbReference type="Proteomes" id="UP000181951"/>
    </source>
</evidence>
<name>A0A1H8E830_9ACTN</name>
<evidence type="ECO:0000313" key="2">
    <source>
        <dbReference type="EMBL" id="SEN15560.1"/>
    </source>
</evidence>
<dbReference type="InterPro" id="IPR009081">
    <property type="entry name" value="PP-bd_ACP"/>
</dbReference>
<dbReference type="Pfam" id="PF00550">
    <property type="entry name" value="PP-binding"/>
    <property type="match status" value="1"/>
</dbReference>
<keyword evidence="3" id="KW-1185">Reference proteome</keyword>
<dbReference type="PROSITE" id="PS50075">
    <property type="entry name" value="CARRIER"/>
    <property type="match status" value="1"/>
</dbReference>
<organism evidence="2 3">
    <name type="scientific">Actinacidiphila rubida</name>
    <dbReference type="NCBI Taxonomy" id="310780"/>
    <lineage>
        <taxon>Bacteria</taxon>
        <taxon>Bacillati</taxon>
        <taxon>Actinomycetota</taxon>
        <taxon>Actinomycetes</taxon>
        <taxon>Kitasatosporales</taxon>
        <taxon>Streptomycetaceae</taxon>
        <taxon>Actinacidiphila</taxon>
    </lineage>
</organism>
<dbReference type="RefSeq" id="WP_069463262.1">
    <property type="nucleotide sequence ID" value="NZ_FODD01000002.1"/>
</dbReference>
<evidence type="ECO:0000259" key="1">
    <source>
        <dbReference type="PROSITE" id="PS50075"/>
    </source>
</evidence>
<dbReference type="OrthoDB" id="4286325at2"/>
<accession>A0A1H8E830</accession>
<reference evidence="2 3" key="1">
    <citation type="submission" date="2016-10" db="EMBL/GenBank/DDBJ databases">
        <authorList>
            <person name="de Groot N.N."/>
        </authorList>
    </citation>
    <scope>NUCLEOTIDE SEQUENCE [LARGE SCALE GENOMIC DNA]</scope>
    <source>
        <strain evidence="2 3">CGMCC 4.2026</strain>
    </source>
</reference>